<keyword evidence="4" id="KW-0456">Lyase</keyword>
<evidence type="ECO:0000256" key="3">
    <source>
        <dbReference type="ARBA" id="ARBA00022833"/>
    </source>
</evidence>
<reference evidence="6" key="1">
    <citation type="submission" date="2018-05" db="EMBL/GenBank/DDBJ databases">
        <authorList>
            <person name="Lanie J.A."/>
            <person name="Ng W.-L."/>
            <person name="Kazmierczak K.M."/>
            <person name="Andrzejewski T.M."/>
            <person name="Davidsen T.M."/>
            <person name="Wayne K.J."/>
            <person name="Tettelin H."/>
            <person name="Glass J.I."/>
            <person name="Rusch D."/>
            <person name="Podicherti R."/>
            <person name="Tsui H.-C.T."/>
            <person name="Winkler M.E."/>
        </authorList>
    </citation>
    <scope>NUCLEOTIDE SEQUENCE</scope>
</reference>
<dbReference type="GO" id="GO:0046872">
    <property type="term" value="F:metal ion binding"/>
    <property type="evidence" value="ECO:0007669"/>
    <property type="project" value="UniProtKB-KW"/>
</dbReference>
<keyword evidence="2" id="KW-0479">Metal-binding</keyword>
<name>A0A381QJN8_9ZZZZ</name>
<accession>A0A381QJN8</accession>
<comment type="similarity">
    <text evidence="1">Belongs to the Gfa family.</text>
</comment>
<dbReference type="SUPFAM" id="SSF51316">
    <property type="entry name" value="Mss4-like"/>
    <property type="match status" value="1"/>
</dbReference>
<gene>
    <name evidence="6" type="ORF">METZ01_LOCUS32405</name>
</gene>
<dbReference type="Gene3D" id="3.90.1590.10">
    <property type="entry name" value="glutathione-dependent formaldehyde- activating enzyme (gfa)"/>
    <property type="match status" value="1"/>
</dbReference>
<organism evidence="6">
    <name type="scientific">marine metagenome</name>
    <dbReference type="NCBI Taxonomy" id="408172"/>
    <lineage>
        <taxon>unclassified sequences</taxon>
        <taxon>metagenomes</taxon>
        <taxon>ecological metagenomes</taxon>
    </lineage>
</organism>
<dbReference type="AlphaFoldDB" id="A0A381QJN8"/>
<feature type="domain" description="CENP-V/GFA" evidence="5">
    <location>
        <begin position="1"/>
        <end position="109"/>
    </location>
</feature>
<dbReference type="InterPro" id="IPR006913">
    <property type="entry name" value="CENP-V/GFA"/>
</dbReference>
<dbReference type="Pfam" id="PF04828">
    <property type="entry name" value="GFA"/>
    <property type="match status" value="1"/>
</dbReference>
<evidence type="ECO:0000259" key="5">
    <source>
        <dbReference type="PROSITE" id="PS51891"/>
    </source>
</evidence>
<dbReference type="PROSITE" id="PS51891">
    <property type="entry name" value="CENP_V_GFA"/>
    <property type="match status" value="1"/>
</dbReference>
<evidence type="ECO:0000256" key="2">
    <source>
        <dbReference type="ARBA" id="ARBA00022723"/>
    </source>
</evidence>
<dbReference type="PANTHER" id="PTHR33337">
    <property type="entry name" value="GFA DOMAIN-CONTAINING PROTEIN"/>
    <property type="match status" value="1"/>
</dbReference>
<dbReference type="PANTHER" id="PTHR33337:SF40">
    <property type="entry name" value="CENP-V_GFA DOMAIN-CONTAINING PROTEIN-RELATED"/>
    <property type="match status" value="1"/>
</dbReference>
<evidence type="ECO:0000313" key="6">
    <source>
        <dbReference type="EMBL" id="SUZ79551.1"/>
    </source>
</evidence>
<evidence type="ECO:0000256" key="4">
    <source>
        <dbReference type="ARBA" id="ARBA00023239"/>
    </source>
</evidence>
<dbReference type="GO" id="GO:0016846">
    <property type="term" value="F:carbon-sulfur lyase activity"/>
    <property type="evidence" value="ECO:0007669"/>
    <property type="project" value="InterPro"/>
</dbReference>
<sequence>MSGSGKCLCGDINFKYDSEPSLFLICHCTDCQRATGSPVASIIVIPETDFHCEGELGSYTCETNVTRSFCKNCGSQVFSRAESAPGIVLIKTGVLDEQPKIKPNLGCWKKSKPGWLNIEHPENTFDENPALG</sequence>
<dbReference type="InterPro" id="IPR011057">
    <property type="entry name" value="Mss4-like_sf"/>
</dbReference>
<evidence type="ECO:0000256" key="1">
    <source>
        <dbReference type="ARBA" id="ARBA00005495"/>
    </source>
</evidence>
<keyword evidence="3" id="KW-0862">Zinc</keyword>
<dbReference type="EMBL" id="UINC01001392">
    <property type="protein sequence ID" value="SUZ79551.1"/>
    <property type="molecule type" value="Genomic_DNA"/>
</dbReference>
<proteinExistence type="inferred from homology"/>
<protein>
    <recommendedName>
        <fullName evidence="5">CENP-V/GFA domain-containing protein</fullName>
    </recommendedName>
</protein>